<evidence type="ECO:0000313" key="2">
    <source>
        <dbReference type="Proteomes" id="UP001055879"/>
    </source>
</evidence>
<dbReference type="EMBL" id="CM042054">
    <property type="protein sequence ID" value="KAI3707717.1"/>
    <property type="molecule type" value="Genomic_DNA"/>
</dbReference>
<keyword evidence="2" id="KW-1185">Reference proteome</keyword>
<protein>
    <submittedName>
        <fullName evidence="1">Uncharacterized protein</fullName>
    </submittedName>
</protein>
<reference evidence="1 2" key="2">
    <citation type="journal article" date="2022" name="Mol. Ecol. Resour.">
        <title>The genomes of chicory, endive, great burdock and yacon provide insights into Asteraceae paleo-polyploidization history and plant inulin production.</title>
        <authorList>
            <person name="Fan W."/>
            <person name="Wang S."/>
            <person name="Wang H."/>
            <person name="Wang A."/>
            <person name="Jiang F."/>
            <person name="Liu H."/>
            <person name="Zhao H."/>
            <person name="Xu D."/>
            <person name="Zhang Y."/>
        </authorList>
    </citation>
    <scope>NUCLEOTIDE SEQUENCE [LARGE SCALE GENOMIC DNA]</scope>
    <source>
        <strain evidence="2">cv. Niubang</strain>
    </source>
</reference>
<evidence type="ECO:0000313" key="1">
    <source>
        <dbReference type="EMBL" id="KAI3707717.1"/>
    </source>
</evidence>
<reference evidence="2" key="1">
    <citation type="journal article" date="2022" name="Mol. Ecol. Resour.">
        <title>The genomes of chicory, endive, great burdock and yacon provide insights into Asteraceae palaeo-polyploidization history and plant inulin production.</title>
        <authorList>
            <person name="Fan W."/>
            <person name="Wang S."/>
            <person name="Wang H."/>
            <person name="Wang A."/>
            <person name="Jiang F."/>
            <person name="Liu H."/>
            <person name="Zhao H."/>
            <person name="Xu D."/>
            <person name="Zhang Y."/>
        </authorList>
    </citation>
    <scope>NUCLEOTIDE SEQUENCE [LARGE SCALE GENOMIC DNA]</scope>
    <source>
        <strain evidence="2">cv. Niubang</strain>
    </source>
</reference>
<comment type="caution">
    <text evidence="1">The sequence shown here is derived from an EMBL/GenBank/DDBJ whole genome shotgun (WGS) entry which is preliminary data.</text>
</comment>
<gene>
    <name evidence="1" type="ORF">L6452_26346</name>
</gene>
<name>A0ACB9AC43_ARCLA</name>
<sequence length="66" mass="7411">MQMTSLLYVAKSNHLLKGQNRKPVFPYFQLPGFMNYFETVYLVAPIRCSVSGNAHEYPTPVAVSGT</sequence>
<dbReference type="Proteomes" id="UP001055879">
    <property type="component" value="Linkage Group LG08"/>
</dbReference>
<accession>A0ACB9AC43</accession>
<proteinExistence type="predicted"/>
<organism evidence="1 2">
    <name type="scientific">Arctium lappa</name>
    <name type="common">Greater burdock</name>
    <name type="synonym">Lappa major</name>
    <dbReference type="NCBI Taxonomy" id="4217"/>
    <lineage>
        <taxon>Eukaryota</taxon>
        <taxon>Viridiplantae</taxon>
        <taxon>Streptophyta</taxon>
        <taxon>Embryophyta</taxon>
        <taxon>Tracheophyta</taxon>
        <taxon>Spermatophyta</taxon>
        <taxon>Magnoliopsida</taxon>
        <taxon>eudicotyledons</taxon>
        <taxon>Gunneridae</taxon>
        <taxon>Pentapetalae</taxon>
        <taxon>asterids</taxon>
        <taxon>campanulids</taxon>
        <taxon>Asterales</taxon>
        <taxon>Asteraceae</taxon>
        <taxon>Carduoideae</taxon>
        <taxon>Cardueae</taxon>
        <taxon>Arctiinae</taxon>
        <taxon>Arctium</taxon>
    </lineage>
</organism>